<gene>
    <name evidence="1" type="ORF">DAPPUDRAFT_302773</name>
</gene>
<keyword evidence="2" id="KW-1185">Reference proteome</keyword>
<reference evidence="1 2" key="1">
    <citation type="journal article" date="2011" name="Science">
        <title>The ecoresponsive genome of Daphnia pulex.</title>
        <authorList>
            <person name="Colbourne J.K."/>
            <person name="Pfrender M.E."/>
            <person name="Gilbert D."/>
            <person name="Thomas W.K."/>
            <person name="Tucker A."/>
            <person name="Oakley T.H."/>
            <person name="Tokishita S."/>
            <person name="Aerts A."/>
            <person name="Arnold G.J."/>
            <person name="Basu M.K."/>
            <person name="Bauer D.J."/>
            <person name="Caceres C.E."/>
            <person name="Carmel L."/>
            <person name="Casola C."/>
            <person name="Choi J.H."/>
            <person name="Detter J.C."/>
            <person name="Dong Q."/>
            <person name="Dusheyko S."/>
            <person name="Eads B.D."/>
            <person name="Frohlich T."/>
            <person name="Geiler-Samerotte K.A."/>
            <person name="Gerlach D."/>
            <person name="Hatcher P."/>
            <person name="Jogdeo S."/>
            <person name="Krijgsveld J."/>
            <person name="Kriventseva E.V."/>
            <person name="Kultz D."/>
            <person name="Laforsch C."/>
            <person name="Lindquist E."/>
            <person name="Lopez J."/>
            <person name="Manak J.R."/>
            <person name="Muller J."/>
            <person name="Pangilinan J."/>
            <person name="Patwardhan R.P."/>
            <person name="Pitluck S."/>
            <person name="Pritham E.J."/>
            <person name="Rechtsteiner A."/>
            <person name="Rho M."/>
            <person name="Rogozin I.B."/>
            <person name="Sakarya O."/>
            <person name="Salamov A."/>
            <person name="Schaack S."/>
            <person name="Shapiro H."/>
            <person name="Shiga Y."/>
            <person name="Skalitzky C."/>
            <person name="Smith Z."/>
            <person name="Souvorov A."/>
            <person name="Sung W."/>
            <person name="Tang Z."/>
            <person name="Tsuchiya D."/>
            <person name="Tu H."/>
            <person name="Vos H."/>
            <person name="Wang M."/>
            <person name="Wolf Y.I."/>
            <person name="Yamagata H."/>
            <person name="Yamada T."/>
            <person name="Ye Y."/>
            <person name="Shaw J.R."/>
            <person name="Andrews J."/>
            <person name="Crease T.J."/>
            <person name="Tang H."/>
            <person name="Lucas S.M."/>
            <person name="Robertson H.M."/>
            <person name="Bork P."/>
            <person name="Koonin E.V."/>
            <person name="Zdobnov E.M."/>
            <person name="Grigoriev I.V."/>
            <person name="Lynch M."/>
            <person name="Boore J.L."/>
        </authorList>
    </citation>
    <scope>NUCLEOTIDE SEQUENCE [LARGE SCALE GENOMIC DNA]</scope>
</reference>
<dbReference type="HOGENOM" id="CLU_2981161_0_0_1"/>
<dbReference type="AlphaFoldDB" id="E9GEP7"/>
<protein>
    <submittedName>
        <fullName evidence="1">Uncharacterized protein</fullName>
    </submittedName>
</protein>
<dbReference type="KEGG" id="dpx:DAPPUDRAFT_302773"/>
<dbReference type="InParanoid" id="E9GEP7"/>
<dbReference type="EMBL" id="GL732541">
    <property type="protein sequence ID" value="EFX82042.1"/>
    <property type="molecule type" value="Genomic_DNA"/>
</dbReference>
<proteinExistence type="predicted"/>
<name>E9GEP7_DAPPU</name>
<evidence type="ECO:0000313" key="2">
    <source>
        <dbReference type="Proteomes" id="UP000000305"/>
    </source>
</evidence>
<evidence type="ECO:0000313" key="1">
    <source>
        <dbReference type="EMBL" id="EFX82042.1"/>
    </source>
</evidence>
<dbReference type="Proteomes" id="UP000000305">
    <property type="component" value="Unassembled WGS sequence"/>
</dbReference>
<accession>E9GEP7</accession>
<sequence length="58" mass="6582">MQYVCSITIGWNVWTVIAGFAHCRIVLNVKSVIAAHGWITFDTLSLTWISSVYSMYVQ</sequence>
<organism evidence="1 2">
    <name type="scientific">Daphnia pulex</name>
    <name type="common">Water flea</name>
    <dbReference type="NCBI Taxonomy" id="6669"/>
    <lineage>
        <taxon>Eukaryota</taxon>
        <taxon>Metazoa</taxon>
        <taxon>Ecdysozoa</taxon>
        <taxon>Arthropoda</taxon>
        <taxon>Crustacea</taxon>
        <taxon>Branchiopoda</taxon>
        <taxon>Diplostraca</taxon>
        <taxon>Cladocera</taxon>
        <taxon>Anomopoda</taxon>
        <taxon>Daphniidae</taxon>
        <taxon>Daphnia</taxon>
    </lineage>
</organism>